<sequence length="233" mass="26404">MASFISCKSCSAPIPGDQIEPARRIAHCTACGAVFLIHAEHSPSAKSVANVEIHLKEDHLKVVRRWYRPHMWLYLMMAISWSGVVAGFQLMQLGGGRLWTAVMVVNVLFAVILFYGSLAGLLNRTRILVGRGRLIKRHFPVPWHGKLKLGTDQIDQFFCTEGREFRQGRAYPVYQLNVFLNSGVRVPILRNVSSLETILFLENQIEQFLGIEDRPVDGETFKKFQKHTKPAES</sequence>
<dbReference type="RefSeq" id="WP_207856087.1">
    <property type="nucleotide sequence ID" value="NZ_JAFREP010000001.1"/>
</dbReference>
<keyword evidence="3" id="KW-1185">Reference proteome</keyword>
<feature type="transmembrane region" description="Helical" evidence="1">
    <location>
        <begin position="71"/>
        <end position="92"/>
    </location>
</feature>
<evidence type="ECO:0000313" key="3">
    <source>
        <dbReference type="Proteomes" id="UP000664417"/>
    </source>
</evidence>
<name>A0A8J7QC63_9BACT</name>
<accession>A0A8J7QC63</accession>
<dbReference type="Proteomes" id="UP000664417">
    <property type="component" value="Unassembled WGS sequence"/>
</dbReference>
<evidence type="ECO:0000313" key="2">
    <source>
        <dbReference type="EMBL" id="MBO1316850.1"/>
    </source>
</evidence>
<dbReference type="EMBL" id="JAFREP010000001">
    <property type="protein sequence ID" value="MBO1316850.1"/>
    <property type="molecule type" value="Genomic_DNA"/>
</dbReference>
<keyword evidence="1" id="KW-0472">Membrane</keyword>
<gene>
    <name evidence="2" type="ORF">J3U88_00155</name>
</gene>
<dbReference type="AlphaFoldDB" id="A0A8J7QC63"/>
<comment type="caution">
    <text evidence="2">The sequence shown here is derived from an EMBL/GenBank/DDBJ whole genome shotgun (WGS) entry which is preliminary data.</text>
</comment>
<keyword evidence="1" id="KW-1133">Transmembrane helix</keyword>
<feature type="transmembrane region" description="Helical" evidence="1">
    <location>
        <begin position="98"/>
        <end position="122"/>
    </location>
</feature>
<evidence type="ECO:0000256" key="1">
    <source>
        <dbReference type="SAM" id="Phobius"/>
    </source>
</evidence>
<organism evidence="2 3">
    <name type="scientific">Acanthopleuribacter pedis</name>
    <dbReference type="NCBI Taxonomy" id="442870"/>
    <lineage>
        <taxon>Bacteria</taxon>
        <taxon>Pseudomonadati</taxon>
        <taxon>Acidobacteriota</taxon>
        <taxon>Holophagae</taxon>
        <taxon>Acanthopleuribacterales</taxon>
        <taxon>Acanthopleuribacteraceae</taxon>
        <taxon>Acanthopleuribacter</taxon>
    </lineage>
</organism>
<proteinExistence type="predicted"/>
<protein>
    <submittedName>
        <fullName evidence="2">Uncharacterized protein</fullName>
    </submittedName>
</protein>
<keyword evidence="1" id="KW-0812">Transmembrane</keyword>
<reference evidence="2" key="1">
    <citation type="submission" date="2021-03" db="EMBL/GenBank/DDBJ databases">
        <authorList>
            <person name="Wang G."/>
        </authorList>
    </citation>
    <scope>NUCLEOTIDE SEQUENCE</scope>
    <source>
        <strain evidence="2">KCTC 12899</strain>
    </source>
</reference>